<dbReference type="HOGENOM" id="CLU_2152817_0_0_5"/>
<evidence type="ECO:0000313" key="2">
    <source>
        <dbReference type="EMBL" id="ABQ29799.1"/>
    </source>
</evidence>
<keyword evidence="3" id="KW-1185">Reference proteome</keyword>
<feature type="compositionally biased region" description="Low complexity" evidence="1">
    <location>
        <begin position="52"/>
        <end position="69"/>
    </location>
</feature>
<evidence type="ECO:0000313" key="3">
    <source>
        <dbReference type="Proteomes" id="UP000000245"/>
    </source>
</evidence>
<feature type="region of interest" description="Disordered" evidence="1">
    <location>
        <begin position="28"/>
        <end position="72"/>
    </location>
</feature>
<proteinExistence type="predicted"/>
<gene>
    <name evidence="2" type="ordered locus">Acry_0575</name>
</gene>
<organism evidence="2 3">
    <name type="scientific">Acidiphilium cryptum (strain JF-5)</name>
    <dbReference type="NCBI Taxonomy" id="349163"/>
    <lineage>
        <taxon>Bacteria</taxon>
        <taxon>Pseudomonadati</taxon>
        <taxon>Pseudomonadota</taxon>
        <taxon>Alphaproteobacteria</taxon>
        <taxon>Acetobacterales</taxon>
        <taxon>Acidocellaceae</taxon>
        <taxon>Acidiphilium</taxon>
    </lineage>
</organism>
<protein>
    <submittedName>
        <fullName evidence="2">Uncharacterized protein</fullName>
    </submittedName>
</protein>
<dbReference type="STRING" id="349163.Acry_0575"/>
<dbReference type="EMBL" id="CP000697">
    <property type="protein sequence ID" value="ABQ29799.1"/>
    <property type="molecule type" value="Genomic_DNA"/>
</dbReference>
<name>A5FW17_ACICJ</name>
<reference evidence="2 3" key="1">
    <citation type="submission" date="2007-05" db="EMBL/GenBank/DDBJ databases">
        <title>Complete sequence of chromosome of Acidiphilium cryptum JF-5.</title>
        <authorList>
            <consortium name="US DOE Joint Genome Institute"/>
            <person name="Copeland A."/>
            <person name="Lucas S."/>
            <person name="Lapidus A."/>
            <person name="Barry K."/>
            <person name="Detter J.C."/>
            <person name="Glavina del Rio T."/>
            <person name="Hammon N."/>
            <person name="Israni S."/>
            <person name="Dalin E."/>
            <person name="Tice H."/>
            <person name="Pitluck S."/>
            <person name="Sims D."/>
            <person name="Brettin T."/>
            <person name="Bruce D."/>
            <person name="Han C."/>
            <person name="Schmutz J."/>
            <person name="Larimer F."/>
            <person name="Land M."/>
            <person name="Hauser L."/>
            <person name="Kyrpides N."/>
            <person name="Kim E."/>
            <person name="Magnuson T."/>
            <person name="Richardson P."/>
        </authorList>
    </citation>
    <scope>NUCLEOTIDE SEQUENCE [LARGE SCALE GENOMIC DNA]</scope>
    <source>
        <strain evidence="2 3">JF-5</strain>
    </source>
</reference>
<dbReference type="AlphaFoldDB" id="A5FW17"/>
<dbReference type="Proteomes" id="UP000000245">
    <property type="component" value="Chromosome"/>
</dbReference>
<sequence>MRLQRDNAALQAIGSPDRIRMLALSRRWRTASDPDGPENAPDETGPTMPDRSLLAAADTDAATSPPCGRGLVGRRRARGAWEIRISPVMSSRFMPERWLSFQNFRIERKIS</sequence>
<accession>A5FW17</accession>
<evidence type="ECO:0000256" key="1">
    <source>
        <dbReference type="SAM" id="MobiDB-lite"/>
    </source>
</evidence>
<dbReference type="KEGG" id="acr:Acry_0575"/>